<feature type="transmembrane region" description="Helical" evidence="1">
    <location>
        <begin position="12"/>
        <end position="34"/>
    </location>
</feature>
<dbReference type="PATRIC" id="fig|476652.3.peg.3632"/>
<evidence type="ECO:0000256" key="1">
    <source>
        <dbReference type="SAM" id="Phobius"/>
    </source>
</evidence>
<evidence type="ECO:0000313" key="3">
    <source>
        <dbReference type="Proteomes" id="UP000036356"/>
    </source>
</evidence>
<protein>
    <submittedName>
        <fullName evidence="2">Uncharacterized protein</fullName>
    </submittedName>
</protein>
<name>A0A0J1FMB2_9FIRM</name>
<keyword evidence="1" id="KW-0812">Transmembrane</keyword>
<evidence type="ECO:0000313" key="2">
    <source>
        <dbReference type="EMBL" id="KLU64497.1"/>
    </source>
</evidence>
<sequence length="195" mass="21880">MGAMTSFVKDKSWIIRIIVTCLILFISWFGQWGFTSIKAADAIEIQKLILDSVKMGQTAIILPEPYRLNPKIRIPDEVIRKTNEDIEGKLSRFYIPNSQILKKMVGQSESLLDAQETGNYRFLDGGISKYRNIKISGHGNIATVSADIWVWDKVLINNVIAHPEIGLHYQFSVVRIGETWAISDDSSDVIPGEGA</sequence>
<proteinExistence type="predicted"/>
<keyword evidence="1" id="KW-0472">Membrane</keyword>
<dbReference type="Proteomes" id="UP000036356">
    <property type="component" value="Unassembled WGS sequence"/>
</dbReference>
<keyword evidence="3" id="KW-1185">Reference proteome</keyword>
<dbReference type="EMBL" id="LDZY01000013">
    <property type="protein sequence ID" value="KLU64497.1"/>
    <property type="molecule type" value="Genomic_DNA"/>
</dbReference>
<keyword evidence="1" id="KW-1133">Transmembrane helix</keyword>
<dbReference type="RefSeq" id="WP_047811246.1">
    <property type="nucleotide sequence ID" value="NZ_LDZY01000013.1"/>
</dbReference>
<organism evidence="2 3">
    <name type="scientific">Desulfosporosinus acididurans</name>
    <dbReference type="NCBI Taxonomy" id="476652"/>
    <lineage>
        <taxon>Bacteria</taxon>
        <taxon>Bacillati</taxon>
        <taxon>Bacillota</taxon>
        <taxon>Clostridia</taxon>
        <taxon>Eubacteriales</taxon>
        <taxon>Desulfitobacteriaceae</taxon>
        <taxon>Desulfosporosinus</taxon>
    </lineage>
</organism>
<dbReference type="AlphaFoldDB" id="A0A0J1FMB2"/>
<accession>A0A0J1FMB2</accession>
<gene>
    <name evidence="2" type="ORF">DEAC_c34400</name>
</gene>
<comment type="caution">
    <text evidence="2">The sequence shown here is derived from an EMBL/GenBank/DDBJ whole genome shotgun (WGS) entry which is preliminary data.</text>
</comment>
<reference evidence="2 3" key="1">
    <citation type="submission" date="2015-06" db="EMBL/GenBank/DDBJ databases">
        <title>Draft genome of the moderately acidophilic sulfate reducer Candidatus Desulfosporosinus acididurans strain M1.</title>
        <authorList>
            <person name="Poehlein A."/>
            <person name="Petzsch P."/>
            <person name="Johnson B.D."/>
            <person name="Schloemann M."/>
            <person name="Daniel R."/>
            <person name="Muehling M."/>
        </authorList>
    </citation>
    <scope>NUCLEOTIDE SEQUENCE [LARGE SCALE GENOMIC DNA]</scope>
    <source>
        <strain evidence="2 3">M1</strain>
    </source>
</reference>